<reference evidence="2 3" key="1">
    <citation type="submission" date="2019-06" db="EMBL/GenBank/DDBJ databases">
        <title>Sequencing the genomes of 1000 actinobacteria strains.</title>
        <authorList>
            <person name="Klenk H.-P."/>
        </authorList>
    </citation>
    <scope>NUCLEOTIDE SEQUENCE [LARGE SCALE GENOMIC DNA]</scope>
    <source>
        <strain evidence="2 3">DSM 43866</strain>
    </source>
</reference>
<name>A0A561VMM4_ACTTI</name>
<evidence type="ECO:0000256" key="1">
    <source>
        <dbReference type="SAM" id="Phobius"/>
    </source>
</evidence>
<dbReference type="EMBL" id="VIWY01000005">
    <property type="protein sequence ID" value="TWG12874.1"/>
    <property type="molecule type" value="Genomic_DNA"/>
</dbReference>
<keyword evidence="3" id="KW-1185">Reference proteome</keyword>
<keyword evidence="1" id="KW-0812">Transmembrane</keyword>
<protein>
    <submittedName>
        <fullName evidence="2">Uncharacterized protein</fullName>
    </submittedName>
</protein>
<sequence>MRRGVAIGVAPHLVLLVWVVVLAVSAEPDSRAYVPFYGLLEIYLAPAGVVAGLLLCWRRSRRPLAGGVAAGTVLGFLLVVACSYLLAGLLG</sequence>
<accession>A0A561VMM4</accession>
<keyword evidence="1" id="KW-1133">Transmembrane helix</keyword>
<evidence type="ECO:0000313" key="3">
    <source>
        <dbReference type="Proteomes" id="UP000320239"/>
    </source>
</evidence>
<dbReference type="RefSeq" id="WP_145831047.1">
    <property type="nucleotide sequence ID" value="NZ_BOMX01000089.1"/>
</dbReference>
<feature type="transmembrane region" description="Helical" evidence="1">
    <location>
        <begin position="36"/>
        <end position="57"/>
    </location>
</feature>
<dbReference type="AlphaFoldDB" id="A0A561VMM4"/>
<keyword evidence="1" id="KW-0472">Membrane</keyword>
<feature type="transmembrane region" description="Helical" evidence="1">
    <location>
        <begin position="64"/>
        <end position="87"/>
    </location>
</feature>
<proteinExistence type="predicted"/>
<gene>
    <name evidence="2" type="ORF">FHX34_105742</name>
</gene>
<comment type="caution">
    <text evidence="2">The sequence shown here is derived from an EMBL/GenBank/DDBJ whole genome shotgun (WGS) entry which is preliminary data.</text>
</comment>
<dbReference type="Proteomes" id="UP000320239">
    <property type="component" value="Unassembled WGS sequence"/>
</dbReference>
<evidence type="ECO:0000313" key="2">
    <source>
        <dbReference type="EMBL" id="TWG12874.1"/>
    </source>
</evidence>
<organism evidence="2 3">
    <name type="scientific">Actinoplanes teichomyceticus</name>
    <dbReference type="NCBI Taxonomy" id="1867"/>
    <lineage>
        <taxon>Bacteria</taxon>
        <taxon>Bacillati</taxon>
        <taxon>Actinomycetota</taxon>
        <taxon>Actinomycetes</taxon>
        <taxon>Micromonosporales</taxon>
        <taxon>Micromonosporaceae</taxon>
        <taxon>Actinoplanes</taxon>
    </lineage>
</organism>